<dbReference type="PANTHER" id="PTHR13208:SF2">
    <property type="entry name" value="MEDIATOR OF RNA POLYMERASE II TRANSCRIPTION SUBUNIT 4"/>
    <property type="match status" value="1"/>
</dbReference>
<organism evidence="6 7">
    <name type="scientific">Papaver somniferum</name>
    <name type="common">Opium poppy</name>
    <dbReference type="NCBI Taxonomy" id="3469"/>
    <lineage>
        <taxon>Eukaryota</taxon>
        <taxon>Viridiplantae</taxon>
        <taxon>Streptophyta</taxon>
        <taxon>Embryophyta</taxon>
        <taxon>Tracheophyta</taxon>
        <taxon>Spermatophyta</taxon>
        <taxon>Magnoliopsida</taxon>
        <taxon>Ranunculales</taxon>
        <taxon>Papaveraceae</taxon>
        <taxon>Papaveroideae</taxon>
        <taxon>Papaver</taxon>
    </lineage>
</organism>
<proteinExistence type="inferred from homology"/>
<dbReference type="GO" id="GO:0006357">
    <property type="term" value="P:regulation of transcription by RNA polymerase II"/>
    <property type="evidence" value="ECO:0007669"/>
    <property type="project" value="InterPro"/>
</dbReference>
<gene>
    <name evidence="6" type="ORF">C5167_002864</name>
</gene>
<keyword evidence="5" id="KW-0539">Nucleus</keyword>
<comment type="similarity">
    <text evidence="2">Belongs to the Mediator complex subunit 4 family.</text>
</comment>
<evidence type="ECO:0000256" key="2">
    <source>
        <dbReference type="ARBA" id="ARBA00009626"/>
    </source>
</evidence>
<dbReference type="InterPro" id="IPR019258">
    <property type="entry name" value="Mediator_Med4"/>
</dbReference>
<evidence type="ECO:0000256" key="5">
    <source>
        <dbReference type="ARBA" id="ARBA00023242"/>
    </source>
</evidence>
<dbReference type="Gramene" id="RZC78677">
    <property type="protein sequence ID" value="RZC78677"/>
    <property type="gene ID" value="C5167_002864"/>
</dbReference>
<reference evidence="6 7" key="1">
    <citation type="journal article" date="2018" name="Science">
        <title>The opium poppy genome and morphinan production.</title>
        <authorList>
            <person name="Guo L."/>
            <person name="Winzer T."/>
            <person name="Yang X."/>
            <person name="Li Y."/>
            <person name="Ning Z."/>
            <person name="He Z."/>
            <person name="Teodor R."/>
            <person name="Lu Y."/>
            <person name="Bowser T.A."/>
            <person name="Graham I.A."/>
            <person name="Ye K."/>
        </authorList>
    </citation>
    <scope>NUCLEOTIDE SEQUENCE [LARGE SCALE GENOMIC DNA]</scope>
    <source>
        <strain evidence="7">cv. HN1</strain>
        <tissue evidence="6">Leaves</tissue>
    </source>
</reference>
<dbReference type="GO" id="GO:0003712">
    <property type="term" value="F:transcription coregulator activity"/>
    <property type="evidence" value="ECO:0007669"/>
    <property type="project" value="InterPro"/>
</dbReference>
<dbReference type="STRING" id="3469.A0A4Y7L122"/>
<evidence type="ECO:0000256" key="1">
    <source>
        <dbReference type="ARBA" id="ARBA00004123"/>
    </source>
</evidence>
<keyword evidence="7" id="KW-1185">Reference proteome</keyword>
<protein>
    <submittedName>
        <fullName evidence="6">Uncharacterized protein</fullName>
    </submittedName>
</protein>
<keyword evidence="4" id="KW-0804">Transcription</keyword>
<dbReference type="GO" id="GO:0070847">
    <property type="term" value="C:core mediator complex"/>
    <property type="evidence" value="ECO:0007669"/>
    <property type="project" value="TreeGrafter"/>
</dbReference>
<evidence type="ECO:0000256" key="4">
    <source>
        <dbReference type="ARBA" id="ARBA00023163"/>
    </source>
</evidence>
<name>A0A4Y7L122_PAPSO</name>
<evidence type="ECO:0000313" key="6">
    <source>
        <dbReference type="EMBL" id="RZC78677.1"/>
    </source>
</evidence>
<keyword evidence="3" id="KW-0805">Transcription regulation</keyword>
<dbReference type="PANTHER" id="PTHR13208">
    <property type="entry name" value="MEDIATOR OF RNA POLYMERASE II TRANSCRIPTION SUBUNIT 4"/>
    <property type="match status" value="1"/>
</dbReference>
<evidence type="ECO:0000256" key="3">
    <source>
        <dbReference type="ARBA" id="ARBA00023015"/>
    </source>
</evidence>
<dbReference type="GO" id="GO:0016592">
    <property type="term" value="C:mediator complex"/>
    <property type="evidence" value="ECO:0007669"/>
    <property type="project" value="InterPro"/>
</dbReference>
<comment type="subcellular location">
    <subcellularLocation>
        <location evidence="1">Nucleus</location>
    </subcellularLocation>
</comment>
<accession>A0A4Y7L122</accession>
<dbReference type="AlphaFoldDB" id="A0A4Y7L122"/>
<dbReference type="EMBL" id="CM010723">
    <property type="protein sequence ID" value="RZC78677.1"/>
    <property type="molecule type" value="Genomic_DNA"/>
</dbReference>
<dbReference type="Proteomes" id="UP000316621">
    <property type="component" value="Chromosome 9"/>
</dbReference>
<sequence>MTSTTTTTTIETSLKLNDVLSYAHRISYTTFAPAEFGAGQAPLRGALPPAPQEEQMCASQFCSRFTPPNVTIPSGWRPGMPVELPTDFPIIPPAGWKPGDSVSLPPLDAIVLGKVEEQQTCRGPPMSVKGPEPFQVRHVQLDIEQDDSSSEYSSEGNWREAEKPLPAKVNDGEAMVIADTVAALCHLELCYGRFGDLGLDALVIKCTNLIHLDIIGAVCVRLDGDLLDKCERSRGV</sequence>
<evidence type="ECO:0000313" key="7">
    <source>
        <dbReference type="Proteomes" id="UP000316621"/>
    </source>
</evidence>